<dbReference type="KEGG" id="pcu:PC_RS07905"/>
<dbReference type="HOGENOM" id="CLU_976085_0_0_0"/>
<feature type="domain" description="Zinc finger RING-type eukaryotic" evidence="5">
    <location>
        <begin position="97"/>
        <end position="138"/>
    </location>
</feature>
<keyword evidence="3" id="KW-0862">Zinc</keyword>
<organism evidence="6 7">
    <name type="scientific">Protochlamydia amoebophila (strain UWE25)</name>
    <dbReference type="NCBI Taxonomy" id="264201"/>
    <lineage>
        <taxon>Bacteria</taxon>
        <taxon>Pseudomonadati</taxon>
        <taxon>Chlamydiota</taxon>
        <taxon>Chlamydiia</taxon>
        <taxon>Parachlamydiales</taxon>
        <taxon>Parachlamydiaceae</taxon>
        <taxon>Candidatus Protochlamydia</taxon>
    </lineage>
</organism>
<accession>Q6MAM3</accession>
<dbReference type="Gene3D" id="3.30.40.10">
    <property type="entry name" value="Zinc/RING finger domain, C3HC4 (zinc finger)"/>
    <property type="match status" value="1"/>
</dbReference>
<reference evidence="6 7" key="1">
    <citation type="journal article" date="2004" name="Science">
        <title>Illuminating the evolutionary history of chlamydiae.</title>
        <authorList>
            <person name="Horn M."/>
            <person name="Collingro A."/>
            <person name="Schmitz-Esser S."/>
            <person name="Beier C.L."/>
            <person name="Purkhold U."/>
            <person name="Fartmann B."/>
            <person name="Brandt P."/>
            <person name="Nyakatura G.J."/>
            <person name="Droege M."/>
            <person name="Frishman D."/>
            <person name="Rattei T."/>
            <person name="Mewes H."/>
            <person name="Wagner M."/>
        </authorList>
    </citation>
    <scope>NUCLEOTIDE SEQUENCE [LARGE SCALE GENOMIC DNA]</scope>
    <source>
        <strain evidence="6 7">UWE25</strain>
    </source>
</reference>
<feature type="coiled-coil region" evidence="4">
    <location>
        <begin position="178"/>
        <end position="212"/>
    </location>
</feature>
<keyword evidence="1" id="KW-0479">Metal-binding</keyword>
<sequence>MTKHVFYLILDKCFILNFIGVLNMSINLNSSMCNSVYPVLDQPTLNQTTLNQPKEKVCEEVVLKITNCSHTPENKPCVIGENKLPVEDGVNFRSFNCPITLYPFTDPVVDECGHTFEREAIMEIYNRAIAEGTSFTCPLNPSKILDVSKLIKNYNLAGAKEEVDEFTKKHTSEKKTSLELMKELMQEHTLERREYKTEMQKLISRHERFLEDFRPLARDTEESLNTSANILNQCSILKDKNVILEKKVKNFETMSVADRLFSYLFPRYNEAISTRNITLEEQELLNKSTITNTEIEAEGRKLKNLKNKIEKYYPSVETK</sequence>
<dbReference type="EMBL" id="BX908798">
    <property type="protein sequence ID" value="CAF24376.1"/>
    <property type="molecule type" value="Genomic_DNA"/>
</dbReference>
<dbReference type="InterPro" id="IPR027370">
    <property type="entry name" value="Znf-RING_euk"/>
</dbReference>
<evidence type="ECO:0000256" key="2">
    <source>
        <dbReference type="ARBA" id="ARBA00022771"/>
    </source>
</evidence>
<evidence type="ECO:0000259" key="5">
    <source>
        <dbReference type="Pfam" id="PF13445"/>
    </source>
</evidence>
<keyword evidence="4" id="KW-0175">Coiled coil</keyword>
<dbReference type="GO" id="GO:0008270">
    <property type="term" value="F:zinc ion binding"/>
    <property type="evidence" value="ECO:0007669"/>
    <property type="project" value="UniProtKB-KW"/>
</dbReference>
<keyword evidence="2" id="KW-0863">Zinc-finger</keyword>
<keyword evidence="7" id="KW-1185">Reference proteome</keyword>
<dbReference type="InterPro" id="IPR013083">
    <property type="entry name" value="Znf_RING/FYVE/PHD"/>
</dbReference>
<evidence type="ECO:0000256" key="4">
    <source>
        <dbReference type="SAM" id="Coils"/>
    </source>
</evidence>
<evidence type="ECO:0000256" key="1">
    <source>
        <dbReference type="ARBA" id="ARBA00022723"/>
    </source>
</evidence>
<name>Q6MAM3_PARUW</name>
<evidence type="ECO:0000313" key="6">
    <source>
        <dbReference type="EMBL" id="CAF24376.1"/>
    </source>
</evidence>
<dbReference type="SUPFAM" id="SSF57850">
    <property type="entry name" value="RING/U-box"/>
    <property type="match status" value="1"/>
</dbReference>
<protein>
    <recommendedName>
        <fullName evidence="5">Zinc finger RING-type eukaryotic domain-containing protein</fullName>
    </recommendedName>
</protein>
<dbReference type="eggNOG" id="COG5627">
    <property type="taxonomic scope" value="Bacteria"/>
</dbReference>
<evidence type="ECO:0000313" key="7">
    <source>
        <dbReference type="Proteomes" id="UP000000529"/>
    </source>
</evidence>
<dbReference type="Proteomes" id="UP000000529">
    <property type="component" value="Chromosome"/>
</dbReference>
<evidence type="ECO:0000256" key="3">
    <source>
        <dbReference type="ARBA" id="ARBA00022833"/>
    </source>
</evidence>
<dbReference type="AlphaFoldDB" id="Q6MAM3"/>
<dbReference type="Pfam" id="PF13445">
    <property type="entry name" value="zf-RING_UBOX"/>
    <property type="match status" value="1"/>
</dbReference>
<gene>
    <name evidence="6" type="ORF">PC_RS07905</name>
</gene>
<proteinExistence type="predicted"/>